<dbReference type="Gene3D" id="1.20.1250.20">
    <property type="entry name" value="MFS general substrate transporter like domains"/>
    <property type="match status" value="1"/>
</dbReference>
<proteinExistence type="predicted"/>
<evidence type="ECO:0000256" key="5">
    <source>
        <dbReference type="ARBA" id="ARBA00023136"/>
    </source>
</evidence>
<evidence type="ECO:0000256" key="1">
    <source>
        <dbReference type="ARBA" id="ARBA00004651"/>
    </source>
</evidence>
<dbReference type="InterPro" id="IPR036259">
    <property type="entry name" value="MFS_trans_sf"/>
</dbReference>
<feature type="transmembrane region" description="Helical" evidence="6">
    <location>
        <begin position="70"/>
        <end position="88"/>
    </location>
</feature>
<evidence type="ECO:0000256" key="3">
    <source>
        <dbReference type="ARBA" id="ARBA00022692"/>
    </source>
</evidence>
<evidence type="ECO:0000256" key="4">
    <source>
        <dbReference type="ARBA" id="ARBA00022989"/>
    </source>
</evidence>
<feature type="transmembrane region" description="Helical" evidence="6">
    <location>
        <begin position="315"/>
        <end position="337"/>
    </location>
</feature>
<dbReference type="eggNOG" id="COG2814">
    <property type="taxonomic scope" value="Bacteria"/>
</dbReference>
<dbReference type="SUPFAM" id="SSF103473">
    <property type="entry name" value="MFS general substrate transporter"/>
    <property type="match status" value="1"/>
</dbReference>
<feature type="transmembrane region" description="Helical" evidence="6">
    <location>
        <begin position="37"/>
        <end position="58"/>
    </location>
</feature>
<keyword evidence="3 6" id="KW-0812">Transmembrane</keyword>
<feature type="transmembrane region" description="Helical" evidence="6">
    <location>
        <begin position="229"/>
        <end position="251"/>
    </location>
</feature>
<dbReference type="EMBL" id="CP000667">
    <property type="protein sequence ID" value="ABP54193.1"/>
    <property type="molecule type" value="Genomic_DNA"/>
</dbReference>
<dbReference type="PATRIC" id="fig|369723.5.peg.1772"/>
<keyword evidence="2" id="KW-1003">Cell membrane</keyword>
<comment type="subcellular location">
    <subcellularLocation>
        <location evidence="1">Cell membrane</location>
        <topology evidence="1">Multi-pass membrane protein</topology>
    </subcellularLocation>
</comment>
<sequence>MRRGLLLLTVITFVTWVGTRMTTVALPLVALEETGQAWTTGLVGGMAGLPLLTVGWWGKGLRDRLTGGRALAVVMGVNAAGLAIVPVASLTGQVGAVALCVSGLVTGVAGALLGPAERSLVSDLADEHVARGGSTGPAKWLAWQDLAHRVSMIFAPPAGAWAVTVLGAGSLLWCQTAVVALAAIAFLGVPAGGTTHHEDLGGAQGEVTPGRPVSALAVLRSHPQVAAGVLMAGVGGVCWFGFSLGLAVLGVEYGMPGALIAAGMSGYGAASVAASLLVPMVIDRLPRMTAMLSSWIVLGAVFVALPLVVPSLAGIAVVAAVGGAAMPWCLAALNALISEQTHGPERRAAFTAQTVLHSGGASLGLLVGGALIGWAGSEAVLLATGLLQIAAAIGGAVWAWKTRPLGVSAAIAWWLADSRRP</sequence>
<dbReference type="Pfam" id="PF07690">
    <property type="entry name" value="MFS_1"/>
    <property type="match status" value="1"/>
</dbReference>
<evidence type="ECO:0000313" key="8">
    <source>
        <dbReference type="Proteomes" id="UP000000235"/>
    </source>
</evidence>
<dbReference type="STRING" id="369723.Strop_1729"/>
<dbReference type="Proteomes" id="UP000000235">
    <property type="component" value="Chromosome"/>
</dbReference>
<organism evidence="7 8">
    <name type="scientific">Salinispora tropica (strain ATCC BAA-916 / DSM 44818 / JCM 13857 / NBRC 105044 / CNB-440)</name>
    <dbReference type="NCBI Taxonomy" id="369723"/>
    <lineage>
        <taxon>Bacteria</taxon>
        <taxon>Bacillati</taxon>
        <taxon>Actinomycetota</taxon>
        <taxon>Actinomycetes</taxon>
        <taxon>Micromonosporales</taxon>
        <taxon>Micromonosporaceae</taxon>
        <taxon>Salinispora</taxon>
    </lineage>
</organism>
<dbReference type="PANTHER" id="PTHR23513:SF11">
    <property type="entry name" value="STAPHYLOFERRIN A TRANSPORTER"/>
    <property type="match status" value="1"/>
</dbReference>
<dbReference type="GO" id="GO:0005886">
    <property type="term" value="C:plasma membrane"/>
    <property type="evidence" value="ECO:0007669"/>
    <property type="project" value="UniProtKB-SubCell"/>
</dbReference>
<feature type="transmembrane region" description="Helical" evidence="6">
    <location>
        <begin position="380"/>
        <end position="400"/>
    </location>
</feature>
<gene>
    <name evidence="7" type="ordered locus">Strop_1729</name>
</gene>
<evidence type="ECO:0000256" key="6">
    <source>
        <dbReference type="SAM" id="Phobius"/>
    </source>
</evidence>
<keyword evidence="5 6" id="KW-0472">Membrane</keyword>
<feature type="transmembrane region" description="Helical" evidence="6">
    <location>
        <begin position="94"/>
        <end position="114"/>
    </location>
</feature>
<reference evidence="8" key="1">
    <citation type="journal article" date="2007" name="Proc. Natl. Acad. Sci. U.S.A.">
        <title>Genome sequencing reveals complex secondary metabolome in the marine actinomycete Salinispora tropica.</title>
        <authorList>
            <person name="Udwary D.W."/>
            <person name="Zeigler L."/>
            <person name="Asolkar R.N."/>
            <person name="Singan V."/>
            <person name="Lapidus A."/>
            <person name="Fenical W."/>
            <person name="Jensen P.R."/>
            <person name="Moore B.S."/>
        </authorList>
    </citation>
    <scope>NUCLEOTIDE SEQUENCE [LARGE SCALE GENOMIC DNA]</scope>
    <source>
        <strain evidence="8">ATCC BAA-916 / DSM 44818 / CNB-440</strain>
    </source>
</reference>
<keyword evidence="8" id="KW-1185">Reference proteome</keyword>
<dbReference type="GO" id="GO:0022857">
    <property type="term" value="F:transmembrane transporter activity"/>
    <property type="evidence" value="ECO:0007669"/>
    <property type="project" value="InterPro"/>
</dbReference>
<feature type="transmembrane region" description="Helical" evidence="6">
    <location>
        <begin position="349"/>
        <end position="374"/>
    </location>
</feature>
<dbReference type="RefSeq" id="WP_011905624.1">
    <property type="nucleotide sequence ID" value="NC_009380.1"/>
</dbReference>
<dbReference type="InterPro" id="IPR011701">
    <property type="entry name" value="MFS"/>
</dbReference>
<feature type="transmembrane region" description="Helical" evidence="6">
    <location>
        <begin position="290"/>
        <end position="309"/>
    </location>
</feature>
<evidence type="ECO:0000256" key="2">
    <source>
        <dbReference type="ARBA" id="ARBA00022475"/>
    </source>
</evidence>
<protein>
    <submittedName>
        <fullName evidence="7">Major facilitator superfamily MFS_1</fullName>
    </submittedName>
</protein>
<feature type="transmembrane region" description="Helical" evidence="6">
    <location>
        <begin position="257"/>
        <end position="278"/>
    </location>
</feature>
<dbReference type="AlphaFoldDB" id="A4X5P3"/>
<accession>A4X5P3</accession>
<dbReference type="PANTHER" id="PTHR23513">
    <property type="entry name" value="INTEGRAL MEMBRANE EFFLUX PROTEIN-RELATED"/>
    <property type="match status" value="1"/>
</dbReference>
<name>A4X5P3_SALTO</name>
<dbReference type="KEGG" id="stp:Strop_1729"/>
<evidence type="ECO:0000313" key="7">
    <source>
        <dbReference type="EMBL" id="ABP54193.1"/>
    </source>
</evidence>
<dbReference type="HOGENOM" id="CLU_648731_0_0_11"/>
<keyword evidence="4 6" id="KW-1133">Transmembrane helix</keyword>